<dbReference type="AlphaFoldDB" id="A0A1W0WMV6"/>
<protein>
    <submittedName>
        <fullName evidence="2">Uncharacterized protein</fullName>
    </submittedName>
</protein>
<feature type="region of interest" description="Disordered" evidence="1">
    <location>
        <begin position="123"/>
        <end position="146"/>
    </location>
</feature>
<comment type="caution">
    <text evidence="2">The sequence shown here is derived from an EMBL/GenBank/DDBJ whole genome shotgun (WGS) entry which is preliminary data.</text>
</comment>
<evidence type="ECO:0000313" key="3">
    <source>
        <dbReference type="Proteomes" id="UP000192578"/>
    </source>
</evidence>
<organism evidence="2 3">
    <name type="scientific">Hypsibius exemplaris</name>
    <name type="common">Freshwater tardigrade</name>
    <dbReference type="NCBI Taxonomy" id="2072580"/>
    <lineage>
        <taxon>Eukaryota</taxon>
        <taxon>Metazoa</taxon>
        <taxon>Ecdysozoa</taxon>
        <taxon>Tardigrada</taxon>
        <taxon>Eutardigrada</taxon>
        <taxon>Parachela</taxon>
        <taxon>Hypsibioidea</taxon>
        <taxon>Hypsibiidae</taxon>
        <taxon>Hypsibius</taxon>
    </lineage>
</organism>
<accession>A0A1W0WMV6</accession>
<evidence type="ECO:0000256" key="1">
    <source>
        <dbReference type="SAM" id="MobiDB-lite"/>
    </source>
</evidence>
<gene>
    <name evidence="2" type="ORF">BV898_09381</name>
</gene>
<sequence>MDGEKLDSNIESQMTSDQLLPRHLLAQVSVAPHYLKSIIIATSFTSCDLDNSSFPDVRTPRHEIDGDPVVVALAARLSWMFKTSWSSMEGSRCNGTHGSTKRLTVGRSTCNVLEHLLSLGDITPTADHPPSKTTGHGTKTSILPME</sequence>
<name>A0A1W0WMV6_HYPEX</name>
<keyword evidence="3" id="KW-1185">Reference proteome</keyword>
<dbReference type="EMBL" id="MTYJ01000073">
    <property type="protein sequence ID" value="OQV16544.1"/>
    <property type="molecule type" value="Genomic_DNA"/>
</dbReference>
<dbReference type="Proteomes" id="UP000192578">
    <property type="component" value="Unassembled WGS sequence"/>
</dbReference>
<feature type="compositionally biased region" description="Polar residues" evidence="1">
    <location>
        <begin position="131"/>
        <end position="146"/>
    </location>
</feature>
<evidence type="ECO:0000313" key="2">
    <source>
        <dbReference type="EMBL" id="OQV16544.1"/>
    </source>
</evidence>
<reference evidence="3" key="1">
    <citation type="submission" date="2017-01" db="EMBL/GenBank/DDBJ databases">
        <title>Comparative genomics of anhydrobiosis in the tardigrade Hypsibius dujardini.</title>
        <authorList>
            <person name="Yoshida Y."/>
            <person name="Koutsovoulos G."/>
            <person name="Laetsch D."/>
            <person name="Stevens L."/>
            <person name="Kumar S."/>
            <person name="Horikawa D."/>
            <person name="Ishino K."/>
            <person name="Komine S."/>
            <person name="Tomita M."/>
            <person name="Blaxter M."/>
            <person name="Arakawa K."/>
        </authorList>
    </citation>
    <scope>NUCLEOTIDE SEQUENCE [LARGE SCALE GENOMIC DNA]</scope>
    <source>
        <strain evidence="3">Z151</strain>
    </source>
</reference>
<proteinExistence type="predicted"/>